<feature type="region of interest" description="Disordered" evidence="1">
    <location>
        <begin position="153"/>
        <end position="231"/>
    </location>
</feature>
<feature type="region of interest" description="Disordered" evidence="1">
    <location>
        <begin position="1"/>
        <end position="51"/>
    </location>
</feature>
<gene>
    <name evidence="2" type="ORF">DFQ27_005998</name>
</gene>
<sequence length="613" mass="67386">MPKRPSSTPAKQRQQSAKRTRTHPGTGLEADDSSSNTEEDERPLLSTESENDLQKEMLSFAIFGQQPRKHEYRAIDYLASTISLPTPAPNAADYLAYLKATYPEAPAGGVVRAWREMKRYFEDAETGHSAIEGLVDVKSLVRAFAEASDITTSDWTTETAASSSVAPPQEPAPAAHPPPMTVPGAATSLFTRSAGAPSSQPPSDNNGSSGRSSGESSNEGSSESSSTELTPGQVLAMRRLFDQNFRDFEGESWSLSSGVVVDDRLHSVIKRFSYESALHSFVIEDVDTVLRLFEDVNDRDEIKSTLVTGRSGGLPALTPAEVAFLKQYDLPPADLDDFLSTRGWSSVGDALAEKPSVEFQVVAHDCITHVLRMYQQNMMTISYQPSEAWYNHQLWGFLSRALSCWPDLGYRSGNVTSEASAQRQREQPAWENRQTLGHEVGGLVVIPNRWLEICYVVVAKQDAGVNSIKGQHDIQKLMKLMKDGHDLIRKNAVQDIRSQLVTYSLHIAGPAVTIFSLHQCPGRFYQSVEEYSWSLPSIWTADGTTTVIATIARILRLRKALMIMAASVSTWTQASIDDESVGERDWMAATMTSPQLLPSEIVIPVGAMPTLDL</sequence>
<comment type="caution">
    <text evidence="2">The sequence shown here is derived from an EMBL/GenBank/DDBJ whole genome shotgun (WGS) entry which is preliminary data.</text>
</comment>
<feature type="compositionally biased region" description="Polar residues" evidence="1">
    <location>
        <begin position="188"/>
        <end position="202"/>
    </location>
</feature>
<protein>
    <submittedName>
        <fullName evidence="2">Uncharacterized protein</fullName>
    </submittedName>
</protein>
<proteinExistence type="predicted"/>
<dbReference type="Proteomes" id="UP000807716">
    <property type="component" value="Unassembled WGS sequence"/>
</dbReference>
<feature type="compositionally biased region" description="Polar residues" evidence="1">
    <location>
        <begin position="1"/>
        <end position="15"/>
    </location>
</feature>
<organism evidence="2 3">
    <name type="scientific">Actinomortierella ambigua</name>
    <dbReference type="NCBI Taxonomy" id="1343610"/>
    <lineage>
        <taxon>Eukaryota</taxon>
        <taxon>Fungi</taxon>
        <taxon>Fungi incertae sedis</taxon>
        <taxon>Mucoromycota</taxon>
        <taxon>Mortierellomycotina</taxon>
        <taxon>Mortierellomycetes</taxon>
        <taxon>Mortierellales</taxon>
        <taxon>Mortierellaceae</taxon>
        <taxon>Actinomortierella</taxon>
    </lineage>
</organism>
<feature type="compositionally biased region" description="Pro residues" evidence="1">
    <location>
        <begin position="168"/>
        <end position="181"/>
    </location>
</feature>
<keyword evidence="3" id="KW-1185">Reference proteome</keyword>
<feature type="compositionally biased region" description="Acidic residues" evidence="1">
    <location>
        <begin position="29"/>
        <end position="41"/>
    </location>
</feature>
<dbReference type="AlphaFoldDB" id="A0A9P6Q0F0"/>
<dbReference type="EMBL" id="JAAAJB010000434">
    <property type="protein sequence ID" value="KAG0255941.1"/>
    <property type="molecule type" value="Genomic_DNA"/>
</dbReference>
<evidence type="ECO:0000256" key="1">
    <source>
        <dbReference type="SAM" id="MobiDB-lite"/>
    </source>
</evidence>
<evidence type="ECO:0000313" key="3">
    <source>
        <dbReference type="Proteomes" id="UP000807716"/>
    </source>
</evidence>
<evidence type="ECO:0000313" key="2">
    <source>
        <dbReference type="EMBL" id="KAG0255941.1"/>
    </source>
</evidence>
<dbReference type="OrthoDB" id="2427805at2759"/>
<feature type="compositionally biased region" description="Low complexity" evidence="1">
    <location>
        <begin position="203"/>
        <end position="226"/>
    </location>
</feature>
<reference evidence="2" key="1">
    <citation type="journal article" date="2020" name="Fungal Divers.">
        <title>Resolving the Mortierellaceae phylogeny through synthesis of multi-gene phylogenetics and phylogenomics.</title>
        <authorList>
            <person name="Vandepol N."/>
            <person name="Liber J."/>
            <person name="Desiro A."/>
            <person name="Na H."/>
            <person name="Kennedy M."/>
            <person name="Barry K."/>
            <person name="Grigoriev I.V."/>
            <person name="Miller A.N."/>
            <person name="O'Donnell K."/>
            <person name="Stajich J.E."/>
            <person name="Bonito G."/>
        </authorList>
    </citation>
    <scope>NUCLEOTIDE SEQUENCE</scope>
    <source>
        <strain evidence="2">BC1065</strain>
    </source>
</reference>
<accession>A0A9P6Q0F0</accession>
<name>A0A9P6Q0F0_9FUNG</name>